<dbReference type="Gene3D" id="3.40.50.2300">
    <property type="match status" value="2"/>
</dbReference>
<evidence type="ECO:0000313" key="1">
    <source>
        <dbReference type="EMBL" id="KAF5828901.1"/>
    </source>
</evidence>
<dbReference type="Proteomes" id="UP000815325">
    <property type="component" value="Unassembled WGS sequence"/>
</dbReference>
<evidence type="ECO:0000313" key="2">
    <source>
        <dbReference type="Proteomes" id="UP000815325"/>
    </source>
</evidence>
<proteinExistence type="predicted"/>
<protein>
    <submittedName>
        <fullName evidence="1">Uncharacterized protein</fullName>
    </submittedName>
</protein>
<sequence>MMQAFQVPIERLNKGIGHGVDGLVTKVTLKDRNGEEFRIKFDYINRVPSACVPEEHVKEVERLIKEDKIHILLGNTHFGFTEAKVANQAKRLTYHCCYEKDDLFKLDLPYIYGISKLAETETHEILTSMALEDSIAKLFIFYTMDFRYATGACENAVEFASSKLRRISSKFNTVKVLKYSSANISSNPTFFDSVVAEQIVQSGATAVLGCDSSQNGFVIAKALKRVKSQLDAIFLTLSPAHPKFVPSLQETAEYMLTSATWHPEMLGPEDSFFGTPKQYAIAYERALGVPPYWVTALASNTVVSLIFAIQSAFKECQFMDPANLDADTLLFDPNAIECANDTGPGTGAGIGYDLLLKSLASQSITTFFGPVEFNHFRRNIANGLAVLQVQNGKVEQLGNTWESGKARLHNTLVALEPLTEIKFAPKEINMPMNSSGIKSKPFLGFSLSNAETKKWRSFDTDSEVACSSPKPSNPQLSDIDVESLQQEDACMDSGSLHGASVNGGSVHNGGATPTKPFIQSMSLTPATSLSTVATAPKKDKSCSYVLNCQQVLELVWRSKNLQHPSVVPVSGVMWALPGMPANVPVLVTECCELGSLTSVLDNQAMELDFLKQLDITF</sequence>
<accession>A0ABQ7G2S5</accession>
<dbReference type="PANTHER" id="PTHR30483:SF37">
    <property type="entry name" value="ABC TRANSPORTER SUBSTRATE-BINDING PROTEIN"/>
    <property type="match status" value="1"/>
</dbReference>
<organism evidence="1 2">
    <name type="scientific">Dunaliella salina</name>
    <name type="common">Green alga</name>
    <name type="synonym">Protococcus salinus</name>
    <dbReference type="NCBI Taxonomy" id="3046"/>
    <lineage>
        <taxon>Eukaryota</taxon>
        <taxon>Viridiplantae</taxon>
        <taxon>Chlorophyta</taxon>
        <taxon>core chlorophytes</taxon>
        <taxon>Chlorophyceae</taxon>
        <taxon>CS clade</taxon>
        <taxon>Chlamydomonadales</taxon>
        <taxon>Dunaliellaceae</taxon>
        <taxon>Dunaliella</taxon>
    </lineage>
</organism>
<gene>
    <name evidence="1" type="ORF">DUNSADRAFT_16846</name>
</gene>
<keyword evidence="2" id="KW-1185">Reference proteome</keyword>
<comment type="caution">
    <text evidence="1">The sequence shown here is derived from an EMBL/GenBank/DDBJ whole genome shotgun (WGS) entry which is preliminary data.</text>
</comment>
<name>A0ABQ7G2S5_DUNSA</name>
<dbReference type="PANTHER" id="PTHR30483">
    <property type="entry name" value="LEUCINE-SPECIFIC-BINDING PROTEIN"/>
    <property type="match status" value="1"/>
</dbReference>
<dbReference type="SUPFAM" id="SSF53822">
    <property type="entry name" value="Periplasmic binding protein-like I"/>
    <property type="match status" value="1"/>
</dbReference>
<dbReference type="InterPro" id="IPR028082">
    <property type="entry name" value="Peripla_BP_I"/>
</dbReference>
<reference evidence="1" key="1">
    <citation type="submission" date="2017-08" db="EMBL/GenBank/DDBJ databases">
        <authorList>
            <person name="Polle J.E."/>
            <person name="Barry K."/>
            <person name="Cushman J."/>
            <person name="Schmutz J."/>
            <person name="Tran D."/>
            <person name="Hathwaick L.T."/>
            <person name="Yim W.C."/>
            <person name="Jenkins J."/>
            <person name="Mckie-Krisberg Z.M."/>
            <person name="Prochnik S."/>
            <person name="Lindquist E."/>
            <person name="Dockter R.B."/>
            <person name="Adam C."/>
            <person name="Molina H."/>
            <person name="Bunkerborg J."/>
            <person name="Jin E."/>
            <person name="Buchheim M."/>
            <person name="Magnuson J."/>
        </authorList>
    </citation>
    <scope>NUCLEOTIDE SEQUENCE</scope>
    <source>
        <strain evidence="1">CCAP 19/18</strain>
    </source>
</reference>
<dbReference type="EMBL" id="MU070229">
    <property type="protein sequence ID" value="KAF5828901.1"/>
    <property type="molecule type" value="Genomic_DNA"/>
</dbReference>
<dbReference type="InterPro" id="IPR051010">
    <property type="entry name" value="BCAA_transport"/>
</dbReference>